<keyword evidence="12" id="KW-0131">Cell cycle</keyword>
<dbReference type="AlphaFoldDB" id="A0A0E0QAK3"/>
<dbReference type="EnsemblPlants" id="ORUFI07G21440.1">
    <property type="protein sequence ID" value="ORUFI07G21440.1"/>
    <property type="gene ID" value="ORUFI07G21440"/>
</dbReference>
<dbReference type="SUPFAM" id="SSF57667">
    <property type="entry name" value="beta-beta-alpha zinc fingers"/>
    <property type="match status" value="2"/>
</dbReference>
<keyword evidence="8" id="KW-0159">Chromosome partition</keyword>
<keyword evidence="4 17" id="KW-0853">WD repeat</keyword>
<keyword evidence="6" id="KW-0677">Repeat</keyword>
<evidence type="ECO:0000256" key="8">
    <source>
        <dbReference type="ARBA" id="ARBA00022829"/>
    </source>
</evidence>
<protein>
    <recommendedName>
        <fullName evidence="19">C2H2-type domain-containing protein</fullName>
    </recommendedName>
</protein>
<keyword evidence="16" id="KW-0862">Zinc</keyword>
<dbReference type="SMART" id="SM00355">
    <property type="entry name" value="ZnF_C2H2"/>
    <property type="match status" value="4"/>
</dbReference>
<organism evidence="20 21">
    <name type="scientific">Oryza rufipogon</name>
    <name type="common">Brownbeard rice</name>
    <name type="synonym">Asian wild rice</name>
    <dbReference type="NCBI Taxonomy" id="4529"/>
    <lineage>
        <taxon>Eukaryota</taxon>
        <taxon>Viridiplantae</taxon>
        <taxon>Streptophyta</taxon>
        <taxon>Embryophyta</taxon>
        <taxon>Tracheophyta</taxon>
        <taxon>Spermatophyta</taxon>
        <taxon>Magnoliopsida</taxon>
        <taxon>Liliopsida</taxon>
        <taxon>Poales</taxon>
        <taxon>Poaceae</taxon>
        <taxon>BOP clade</taxon>
        <taxon>Oryzoideae</taxon>
        <taxon>Oryzeae</taxon>
        <taxon>Oryzinae</taxon>
        <taxon>Oryza</taxon>
    </lineage>
</organism>
<dbReference type="HOGENOM" id="CLU_016368_0_0_1"/>
<evidence type="ECO:0000256" key="6">
    <source>
        <dbReference type="ARBA" id="ARBA00022737"/>
    </source>
</evidence>
<feature type="domain" description="C2H2-type" evidence="19">
    <location>
        <begin position="448"/>
        <end position="475"/>
    </location>
</feature>
<evidence type="ECO:0000256" key="13">
    <source>
        <dbReference type="ARBA" id="ARBA00023328"/>
    </source>
</evidence>
<dbReference type="Gramene" id="ORUFI07G21440.1">
    <property type="protein sequence ID" value="ORUFI07G21440.1"/>
    <property type="gene ID" value="ORUFI07G21440"/>
</dbReference>
<dbReference type="Pfam" id="PF00400">
    <property type="entry name" value="WD40"/>
    <property type="match status" value="4"/>
</dbReference>
<accession>A0A0E0QAK3</accession>
<dbReference type="PROSITE" id="PS00028">
    <property type="entry name" value="ZINC_FINGER_C2H2_1"/>
    <property type="match status" value="4"/>
</dbReference>
<keyword evidence="7" id="KW-0498">Mitosis</keyword>
<keyword evidence="10" id="KW-0539">Nucleus</keyword>
<dbReference type="Proteomes" id="UP000008022">
    <property type="component" value="Unassembled WGS sequence"/>
</dbReference>
<dbReference type="FunFam" id="2.130.10.10:FF:000047">
    <property type="entry name" value="Mitotic checkpoint protein bub3, putative"/>
    <property type="match status" value="1"/>
</dbReference>
<keyword evidence="11" id="KW-0469">Meiosis</keyword>
<evidence type="ECO:0000256" key="7">
    <source>
        <dbReference type="ARBA" id="ARBA00022776"/>
    </source>
</evidence>
<dbReference type="GO" id="GO:0051321">
    <property type="term" value="P:meiotic cell cycle"/>
    <property type="evidence" value="ECO:0007669"/>
    <property type="project" value="UniProtKB-KW"/>
</dbReference>
<dbReference type="InterPro" id="IPR001680">
    <property type="entry name" value="WD40_rpt"/>
</dbReference>
<feature type="domain" description="C2H2-type" evidence="19">
    <location>
        <begin position="498"/>
        <end position="520"/>
    </location>
</feature>
<comment type="similarity">
    <text evidence="14">Belongs to the WD repeat BUB3 family.</text>
</comment>
<dbReference type="SUPFAM" id="SSF50978">
    <property type="entry name" value="WD40 repeat-like"/>
    <property type="match status" value="1"/>
</dbReference>
<evidence type="ECO:0000313" key="20">
    <source>
        <dbReference type="EnsemblPlants" id="ORUFI07G21440.1"/>
    </source>
</evidence>
<proteinExistence type="inferred from homology"/>
<dbReference type="PROSITE" id="PS50082">
    <property type="entry name" value="WD_REPEATS_2"/>
    <property type="match status" value="2"/>
</dbReference>
<evidence type="ECO:0000256" key="14">
    <source>
        <dbReference type="ARBA" id="ARBA00037960"/>
    </source>
</evidence>
<keyword evidence="13" id="KW-0137">Centromere</keyword>
<dbReference type="GO" id="GO:0007059">
    <property type="term" value="P:chromosome segregation"/>
    <property type="evidence" value="ECO:0007669"/>
    <property type="project" value="UniProtKB-KW"/>
</dbReference>
<evidence type="ECO:0000256" key="10">
    <source>
        <dbReference type="ARBA" id="ARBA00023242"/>
    </source>
</evidence>
<dbReference type="InterPro" id="IPR015943">
    <property type="entry name" value="WD40/YVTN_repeat-like_dom_sf"/>
</dbReference>
<dbReference type="GO" id="GO:0051301">
    <property type="term" value="P:cell division"/>
    <property type="evidence" value="ECO:0007669"/>
    <property type="project" value="UniProtKB-KW"/>
</dbReference>
<keyword evidence="9" id="KW-0995">Kinetochore</keyword>
<comment type="subcellular location">
    <subcellularLocation>
        <location evidence="2">Chromosome</location>
        <location evidence="2">Centromere</location>
        <location evidence="2">Kinetochore</location>
    </subcellularLocation>
    <subcellularLocation>
        <location evidence="15">Cytoplasm</location>
        <location evidence="15">Cytoskeleton</location>
        <location evidence="15">Phragmoplast</location>
    </subcellularLocation>
    <subcellularLocation>
        <location evidence="1">Nucleus</location>
    </subcellularLocation>
</comment>
<reference evidence="21" key="1">
    <citation type="submission" date="2013-06" db="EMBL/GenBank/DDBJ databases">
        <authorList>
            <person name="Zhao Q."/>
        </authorList>
    </citation>
    <scope>NUCLEOTIDE SEQUENCE</scope>
    <source>
        <strain evidence="21">cv. W1943</strain>
    </source>
</reference>
<feature type="repeat" description="WD" evidence="17">
    <location>
        <begin position="261"/>
        <end position="286"/>
    </location>
</feature>
<dbReference type="SMART" id="SM00320">
    <property type="entry name" value="WD40"/>
    <property type="match status" value="6"/>
</dbReference>
<feature type="region of interest" description="Disordered" evidence="18">
    <location>
        <begin position="1"/>
        <end position="39"/>
    </location>
</feature>
<feature type="compositionally biased region" description="Gly residues" evidence="18">
    <location>
        <begin position="396"/>
        <end position="410"/>
    </location>
</feature>
<dbReference type="InterPro" id="IPR036322">
    <property type="entry name" value="WD40_repeat_dom_sf"/>
</dbReference>
<dbReference type="PANTHER" id="PTHR10971">
    <property type="entry name" value="MRNA EXPORT FACTOR AND BUB3"/>
    <property type="match status" value="1"/>
</dbReference>
<evidence type="ECO:0000313" key="21">
    <source>
        <dbReference type="Proteomes" id="UP000008022"/>
    </source>
</evidence>
<dbReference type="eggNOG" id="KOG1721">
    <property type="taxonomic scope" value="Eukaryota"/>
</dbReference>
<evidence type="ECO:0000256" key="12">
    <source>
        <dbReference type="ARBA" id="ARBA00023306"/>
    </source>
</evidence>
<dbReference type="STRING" id="4529.A0A0E0QAK3"/>
<dbReference type="InterPro" id="IPR036236">
    <property type="entry name" value="Znf_C2H2_sf"/>
</dbReference>
<keyword evidence="16" id="KW-0479">Metal-binding</keyword>
<keyword evidence="5" id="KW-0132">Cell division</keyword>
<evidence type="ECO:0000256" key="18">
    <source>
        <dbReference type="SAM" id="MobiDB-lite"/>
    </source>
</evidence>
<evidence type="ECO:0000256" key="17">
    <source>
        <dbReference type="PROSITE-ProRule" id="PRU00221"/>
    </source>
</evidence>
<keyword evidence="3" id="KW-0158">Chromosome</keyword>
<feature type="compositionally biased region" description="Low complexity" evidence="18">
    <location>
        <begin position="478"/>
        <end position="489"/>
    </location>
</feature>
<feature type="domain" description="C2H2-type" evidence="19">
    <location>
        <begin position="783"/>
        <end position="805"/>
    </location>
</feature>
<evidence type="ECO:0000256" key="3">
    <source>
        <dbReference type="ARBA" id="ARBA00022454"/>
    </source>
</evidence>
<evidence type="ECO:0000256" key="1">
    <source>
        <dbReference type="ARBA" id="ARBA00004123"/>
    </source>
</evidence>
<dbReference type="GO" id="GO:0005634">
    <property type="term" value="C:nucleus"/>
    <property type="evidence" value="ECO:0007669"/>
    <property type="project" value="UniProtKB-SubCell"/>
</dbReference>
<feature type="repeat" description="WD" evidence="17">
    <location>
        <begin position="110"/>
        <end position="142"/>
    </location>
</feature>
<dbReference type="Gene3D" id="3.30.160.60">
    <property type="entry name" value="Classic Zinc Finger"/>
    <property type="match status" value="2"/>
</dbReference>
<reference evidence="20" key="2">
    <citation type="submission" date="2015-06" db="UniProtKB">
        <authorList>
            <consortium name="EnsemblPlants"/>
        </authorList>
    </citation>
    <scope>IDENTIFICATION</scope>
</reference>
<dbReference type="PROSITE" id="PS50157">
    <property type="entry name" value="ZINC_FINGER_C2H2_2"/>
    <property type="match status" value="4"/>
</dbReference>
<dbReference type="GO" id="GO:0009524">
    <property type="term" value="C:phragmoplast"/>
    <property type="evidence" value="ECO:0007669"/>
    <property type="project" value="UniProtKB-SubCell"/>
</dbReference>
<evidence type="ECO:0000256" key="9">
    <source>
        <dbReference type="ARBA" id="ARBA00022838"/>
    </source>
</evidence>
<keyword evidence="21" id="KW-1185">Reference proteome</keyword>
<dbReference type="PROSITE" id="PS50294">
    <property type="entry name" value="WD_REPEATS_REGION"/>
    <property type="match status" value="1"/>
</dbReference>
<dbReference type="eggNOG" id="KOG1036">
    <property type="taxonomic scope" value="Eukaryota"/>
</dbReference>
<evidence type="ECO:0000256" key="11">
    <source>
        <dbReference type="ARBA" id="ARBA00023254"/>
    </source>
</evidence>
<evidence type="ECO:0000256" key="5">
    <source>
        <dbReference type="ARBA" id="ARBA00022618"/>
    </source>
</evidence>
<keyword evidence="16" id="KW-0863">Zinc-finger</keyword>
<dbReference type="Pfam" id="PF13912">
    <property type="entry name" value="zf-C2H2_6"/>
    <property type="match status" value="4"/>
</dbReference>
<sequence length="866" mass="92453">MSTAPTGDPPVRVAVASGGGGMGLGKELREPPSDGVSSLRFSKHSDRLLVSSWDKTVRLYDAEANVPRGVFMHAASVLGCCFHDDSSGFSASADNTVRRLAFSSGGNYFLGRHDAAVSCVEYSYSTGQVITGSWDKTIMCWDPRGVNGTSHHTLVGTHNQPERVYSLSVSGYNLVVATAGRHVNVYDLRSMSRPEQQRESPLRYQTRCVQCYPNGTGFALGSVEGRVAMEFYDQSESAPYKKYSFKCHRVPEDGETKVYPVNAISFHPVHGTFATGGCDRFVNLWDGANRRKLFQFPRYPSSIATLSFSRDGRLLAVASSYTYEEGDIPHPPDAIFIRDVNEVQVKPRPKITFTDTPSVASALPMALDGKPPVPPPSTPPMDSWACGGRRSKRRGGGGGSSGSSGSSGGGESEEEYLAACLLMLAHGVRDEAEVVGVAAATAKPQHGYECSVCGKVYGSYQALGGHKTSHRKPPSPAAEPAAGEEPSSGGVAGEAKVHRCSICLRTFPSGQALGGHKRLHYEGGAVGDAVKEKNSLKTKAAVATAVLKDFDLNLPAAATTAGDEAESSPPEAKRARLLLLIDTGLASSSGGNNIMGPHDSPARCVEYSYSPICRYGTFATGGCDSFMAFGMALAKGRFHTTMGLNEKPLVPPLSPTPVDFRAHQVFPSKHHDFDTSKSRNISGSVAIGSDSEEYLATSLLMLAHGIRDETKDIRGMGDVKGVGVDTLELVKPSQRAYECSVCGKVYWCYQALGGHMTCHRNLFAQVVAGDELSSDRTMVVKGHKCSICRLEFPSGQALGGHMRVHYVGGVEGGSVKEKNVVKTKVTGALKLVLKDFDLNVPVVATMVGDEAESSHSEAKARMMTLP</sequence>
<dbReference type="GO" id="GO:0008270">
    <property type="term" value="F:zinc ion binding"/>
    <property type="evidence" value="ECO:0007669"/>
    <property type="project" value="UniProtKB-KW"/>
</dbReference>
<evidence type="ECO:0000256" key="16">
    <source>
        <dbReference type="PROSITE-ProRule" id="PRU00042"/>
    </source>
</evidence>
<feature type="region of interest" description="Disordered" evidence="18">
    <location>
        <begin position="464"/>
        <end position="492"/>
    </location>
</feature>
<evidence type="ECO:0000256" key="2">
    <source>
        <dbReference type="ARBA" id="ARBA00004629"/>
    </source>
</evidence>
<dbReference type="Gene3D" id="2.130.10.10">
    <property type="entry name" value="YVTN repeat-like/Quinoprotein amine dehydrogenase"/>
    <property type="match status" value="1"/>
</dbReference>
<feature type="region of interest" description="Disordered" evidence="18">
    <location>
        <begin position="363"/>
        <end position="411"/>
    </location>
</feature>
<evidence type="ECO:0000256" key="15">
    <source>
        <dbReference type="ARBA" id="ARBA00060413"/>
    </source>
</evidence>
<name>A0A0E0QAK3_ORYRU</name>
<dbReference type="GO" id="GO:0000776">
    <property type="term" value="C:kinetochore"/>
    <property type="evidence" value="ECO:0007669"/>
    <property type="project" value="UniProtKB-KW"/>
</dbReference>
<evidence type="ECO:0000256" key="4">
    <source>
        <dbReference type="ARBA" id="ARBA00022574"/>
    </source>
</evidence>
<dbReference type="InterPro" id="IPR013087">
    <property type="entry name" value="Znf_C2H2_type"/>
</dbReference>
<feature type="domain" description="C2H2-type" evidence="19">
    <location>
        <begin position="737"/>
        <end position="759"/>
    </location>
</feature>
<evidence type="ECO:0000259" key="19">
    <source>
        <dbReference type="PROSITE" id="PS50157"/>
    </source>
</evidence>